<evidence type="ECO:0000313" key="3">
    <source>
        <dbReference type="Proteomes" id="UP000248544"/>
    </source>
</evidence>
<dbReference type="EMBL" id="POUA01000133">
    <property type="protein sequence ID" value="PZG43836.1"/>
    <property type="molecule type" value="Genomic_DNA"/>
</dbReference>
<organism evidence="2 3">
    <name type="scientific">Spongiactinospora gelatinilytica</name>
    <dbReference type="NCBI Taxonomy" id="2666298"/>
    <lineage>
        <taxon>Bacteria</taxon>
        <taxon>Bacillati</taxon>
        <taxon>Actinomycetota</taxon>
        <taxon>Actinomycetes</taxon>
        <taxon>Streptosporangiales</taxon>
        <taxon>Streptosporangiaceae</taxon>
        <taxon>Spongiactinospora</taxon>
    </lineage>
</organism>
<feature type="region of interest" description="Disordered" evidence="1">
    <location>
        <begin position="184"/>
        <end position="213"/>
    </location>
</feature>
<dbReference type="Proteomes" id="UP000248544">
    <property type="component" value="Unassembled WGS sequence"/>
</dbReference>
<protein>
    <submittedName>
        <fullName evidence="2">Uncharacterized protein</fullName>
    </submittedName>
</protein>
<comment type="caution">
    <text evidence="2">The sequence shown here is derived from an EMBL/GenBank/DDBJ whole genome shotgun (WGS) entry which is preliminary data.</text>
</comment>
<gene>
    <name evidence="2" type="ORF">C1I98_17990</name>
</gene>
<accession>A0A2W2G1R5</accession>
<reference evidence="2 3" key="1">
    <citation type="submission" date="2018-01" db="EMBL/GenBank/DDBJ databases">
        <title>Draft genome sequence of Sphaerisporangium sp. 7K107.</title>
        <authorList>
            <person name="Sahin N."/>
            <person name="Saygin H."/>
            <person name="Ay H."/>
        </authorList>
    </citation>
    <scope>NUCLEOTIDE SEQUENCE [LARGE SCALE GENOMIC DNA]</scope>
    <source>
        <strain evidence="2 3">7K107</strain>
    </source>
</reference>
<evidence type="ECO:0000256" key="1">
    <source>
        <dbReference type="SAM" id="MobiDB-lite"/>
    </source>
</evidence>
<dbReference type="AlphaFoldDB" id="A0A2W2G1R5"/>
<proteinExistence type="predicted"/>
<sequence length="213" mass="23293">MVPQAVKVGAFSRKDVGAAYRTAKKMLSAAYLDRVTLLGGKPAAFARLLDPEQRKDLLKNLDHKNQKKNSRGEVASFAKGQAELVGDVIKVQGKMSAKPRKGDDGGPELRVTYEYRFVYAVRKPGTGLIARVMAYDKGAYDFWRDAPGGSLRHWWMGSDDRWQAGVECEPDDGFIWPTYPGAAPTGVQPSGPVQDAYAYGKSTDEDCSSVGDI</sequence>
<evidence type="ECO:0000313" key="2">
    <source>
        <dbReference type="EMBL" id="PZG43836.1"/>
    </source>
</evidence>
<keyword evidence="3" id="KW-1185">Reference proteome</keyword>
<name>A0A2W2G1R5_9ACTN</name>